<evidence type="ECO:0000313" key="2">
    <source>
        <dbReference type="EMBL" id="SDE63001.1"/>
    </source>
</evidence>
<protein>
    <recommendedName>
        <fullName evidence="1">DUF4261 domain-containing protein</fullName>
    </recommendedName>
</protein>
<name>A0A1G7EH79_9BACL</name>
<feature type="domain" description="DUF4261" evidence="1">
    <location>
        <begin position="187"/>
        <end position="261"/>
    </location>
</feature>
<keyword evidence="3" id="KW-1185">Reference proteome</keyword>
<dbReference type="STRING" id="670482.SAMN04488542_101206"/>
<evidence type="ECO:0000259" key="1">
    <source>
        <dbReference type="Pfam" id="PF14080"/>
    </source>
</evidence>
<accession>A0A1G7EH79</accession>
<gene>
    <name evidence="2" type="ORF">SAMN04488542_101206</name>
</gene>
<dbReference type="Proteomes" id="UP000198972">
    <property type="component" value="Unassembled WGS sequence"/>
</dbReference>
<organism evidence="2 3">
    <name type="scientific">Fontibacillus panacisegetis</name>
    <dbReference type="NCBI Taxonomy" id="670482"/>
    <lineage>
        <taxon>Bacteria</taxon>
        <taxon>Bacillati</taxon>
        <taxon>Bacillota</taxon>
        <taxon>Bacilli</taxon>
        <taxon>Bacillales</taxon>
        <taxon>Paenibacillaceae</taxon>
        <taxon>Fontibacillus</taxon>
    </lineage>
</organism>
<dbReference type="EMBL" id="FNBG01000001">
    <property type="protein sequence ID" value="SDE63001.1"/>
    <property type="molecule type" value="Genomic_DNA"/>
</dbReference>
<evidence type="ECO:0000313" key="3">
    <source>
        <dbReference type="Proteomes" id="UP000198972"/>
    </source>
</evidence>
<reference evidence="2 3" key="1">
    <citation type="submission" date="2016-10" db="EMBL/GenBank/DDBJ databases">
        <authorList>
            <person name="de Groot N.N."/>
        </authorList>
    </citation>
    <scope>NUCLEOTIDE SEQUENCE [LARGE SCALE GENOMIC DNA]</scope>
    <source>
        <strain evidence="2 3">DSM 28129</strain>
    </source>
</reference>
<proteinExistence type="predicted"/>
<dbReference type="InterPro" id="IPR025357">
    <property type="entry name" value="DUF4261"/>
</dbReference>
<dbReference type="Pfam" id="PF14080">
    <property type="entry name" value="DUF4261"/>
    <property type="match status" value="1"/>
</dbReference>
<dbReference type="AlphaFoldDB" id="A0A1G7EH79"/>
<sequence length="262" mass="29439">MGLFDKLRRKKEAEAPVAAEERTEPVLGFVLLNRPQYDWKLFIATMASDWGLEITEGSEEENLVFQVDGMMVACAYMPMPIPEREVEDCCKYNLIWPEAEQVVSEQQAHVIVTVMNAADPLAAHVLFTQVTASLLKWDHAIAYYSAPLVVSASNYIRGSEALKEQDFPVQQWVFIGLYTQEQKACAYTVGLNKFGKDEIEILNSENDLSEVFGFMISIISYVIGYNVILQDGQTIGFTAEQKLPMTRSKGVSVQGDSIKIEF</sequence>
<dbReference type="RefSeq" id="WP_175471261.1">
    <property type="nucleotide sequence ID" value="NZ_FNBG01000001.1"/>
</dbReference>